<keyword evidence="7" id="KW-0406">Ion transport</keyword>
<keyword evidence="5 11" id="KW-0812">Transmembrane</keyword>
<dbReference type="Pfam" id="PF07715">
    <property type="entry name" value="Plug"/>
    <property type="match status" value="1"/>
</dbReference>
<dbReference type="PROSITE" id="PS52016">
    <property type="entry name" value="TONB_DEPENDENT_REC_3"/>
    <property type="match status" value="1"/>
</dbReference>
<feature type="domain" description="Secretin/TonB short N-terminal" evidence="14">
    <location>
        <begin position="48"/>
        <end position="99"/>
    </location>
</feature>
<dbReference type="Pfam" id="PF00593">
    <property type="entry name" value="TonB_dep_Rec_b-barrel"/>
    <property type="match status" value="1"/>
</dbReference>
<gene>
    <name evidence="15" type="ORF">JM946_08860</name>
</gene>
<keyword evidence="15" id="KW-0675">Receptor</keyword>
<keyword evidence="2 11" id="KW-0813">Transport</keyword>
<protein>
    <submittedName>
        <fullName evidence="15">TonB-dependent receptor</fullName>
    </submittedName>
</protein>
<dbReference type="InterPro" id="IPR036942">
    <property type="entry name" value="Beta-barrel_TonB_sf"/>
</dbReference>
<keyword evidence="10 11" id="KW-0998">Cell outer membrane</keyword>
<evidence type="ECO:0000313" key="16">
    <source>
        <dbReference type="Proteomes" id="UP000661077"/>
    </source>
</evidence>
<evidence type="ECO:0000259" key="14">
    <source>
        <dbReference type="SMART" id="SM00965"/>
    </source>
</evidence>
<evidence type="ECO:0000256" key="9">
    <source>
        <dbReference type="ARBA" id="ARBA00023136"/>
    </source>
</evidence>
<evidence type="ECO:0000256" key="3">
    <source>
        <dbReference type="ARBA" id="ARBA00022452"/>
    </source>
</evidence>
<comment type="similarity">
    <text evidence="11 12">Belongs to the TonB-dependent receptor family.</text>
</comment>
<dbReference type="InterPro" id="IPR011662">
    <property type="entry name" value="Secretin/TonB_short_N"/>
</dbReference>
<dbReference type="RefSeq" id="WP_203166927.1">
    <property type="nucleotide sequence ID" value="NZ_JAEVLS010000002.1"/>
</dbReference>
<evidence type="ECO:0000256" key="6">
    <source>
        <dbReference type="ARBA" id="ARBA00023004"/>
    </source>
</evidence>
<dbReference type="Gene3D" id="2.40.170.20">
    <property type="entry name" value="TonB-dependent receptor, beta-barrel domain"/>
    <property type="match status" value="1"/>
</dbReference>
<evidence type="ECO:0000256" key="8">
    <source>
        <dbReference type="ARBA" id="ARBA00023077"/>
    </source>
</evidence>
<evidence type="ECO:0000256" key="2">
    <source>
        <dbReference type="ARBA" id="ARBA00022448"/>
    </source>
</evidence>
<dbReference type="PANTHER" id="PTHR32552:SF81">
    <property type="entry name" value="TONB-DEPENDENT OUTER MEMBRANE RECEPTOR"/>
    <property type="match status" value="1"/>
</dbReference>
<dbReference type="CDD" id="cd01347">
    <property type="entry name" value="ligand_gated_channel"/>
    <property type="match status" value="1"/>
</dbReference>
<keyword evidence="16" id="KW-1185">Reference proteome</keyword>
<dbReference type="InterPro" id="IPR039426">
    <property type="entry name" value="TonB-dep_rcpt-like"/>
</dbReference>
<evidence type="ECO:0000256" key="12">
    <source>
        <dbReference type="RuleBase" id="RU003357"/>
    </source>
</evidence>
<evidence type="ECO:0000256" key="4">
    <source>
        <dbReference type="ARBA" id="ARBA00022496"/>
    </source>
</evidence>
<comment type="caution">
    <text evidence="15">The sequence shown here is derived from an EMBL/GenBank/DDBJ whole genome shotgun (WGS) entry which is preliminary data.</text>
</comment>
<feature type="signal peptide" evidence="13">
    <location>
        <begin position="1"/>
        <end position="23"/>
    </location>
</feature>
<keyword evidence="6" id="KW-0408">Iron</keyword>
<dbReference type="InterPro" id="IPR012910">
    <property type="entry name" value="Plug_dom"/>
</dbReference>
<evidence type="ECO:0000256" key="7">
    <source>
        <dbReference type="ARBA" id="ARBA00023065"/>
    </source>
</evidence>
<evidence type="ECO:0000313" key="15">
    <source>
        <dbReference type="EMBL" id="MBM0104857.1"/>
    </source>
</evidence>
<sequence>MTRTRSLKAAILLCLMIRAEAYAQAQAVDIPPGDLAATLESFAKQTGMELIFSADQLEGLRTQGAKGALTPEQAISKLIEGTSLTMRIDPSGAILIAKPQSPAAVAPAADPRQTASDAHPGSSLEEIIVTAQKRAENIQDVPLAVTAVTGEQLEIANVREFGELMKVSPSLSIRPADSAQNASINIRGIGTFAFSIGVESAVAIQIDDVPLAFQARAFSDLTDIERIDVLRGPQSTLYGKNASAGLINIVTKAPGDSFAGRASISATSDDEYAGNISLSGPVTEELSIGFGAAYREFDGNVSNLTTGETVNGSENSSARLRAVWEPSAGMSFDLNLNYAEVDSDPVYTYRVLSPDVRLRGNATQTRDIIMPGITPGSDNLQVTLDDQPLFRSEAFGQSLRASFDLPQGFTLLSITAYDEYESFDRIDSDRTQTTVLRNFADGRFDADSLTQEIRLLSPSSGAVRTTAGLFYANSEQRREYKRGPAFSLAEWNATAGSEQIALFGQADWEFVPRTTLTLGLRGQREKVDYTFNDLRTTPVAHFAGDSTDEVTTYRVGVKHDLSDDLMMFVSYARGHKGEAYDLTTGFNQTRANLGPILAEKSDAYEAGFRAQMFDRRFTLNGTIFHTDYRNLQIQSIEDIQGVPTFRLTNAGESRTRGVEVDFMARLFNRFNLFGGLAYLDAEFIDHPTATCYPGQTAAQGCTGTPPRQDLSGTRLGVPQWRANTGFDVTVPIAGDLEGLLSGALSWQSRTPSVDPSTPIDAYTIVNLSAGVRMVDRGWTLRLFVNNVFDEGYVVAIGNQSGTFGGQPAVDFLPPRDFERHAGVRLTKEF</sequence>
<keyword evidence="8 12" id="KW-0798">TonB box</keyword>
<dbReference type="Proteomes" id="UP000661077">
    <property type="component" value="Unassembled WGS sequence"/>
</dbReference>
<evidence type="ECO:0000256" key="5">
    <source>
        <dbReference type="ARBA" id="ARBA00022692"/>
    </source>
</evidence>
<evidence type="ECO:0000256" key="13">
    <source>
        <dbReference type="SAM" id="SignalP"/>
    </source>
</evidence>
<dbReference type="PANTHER" id="PTHR32552">
    <property type="entry name" value="FERRICHROME IRON RECEPTOR-RELATED"/>
    <property type="match status" value="1"/>
</dbReference>
<feature type="chain" id="PRO_5045755854" evidence="13">
    <location>
        <begin position="24"/>
        <end position="829"/>
    </location>
</feature>
<name>A0ABS1WV58_9GAMM</name>
<accession>A0ABS1WV58</accession>
<dbReference type="InterPro" id="IPR000531">
    <property type="entry name" value="Beta-barrel_TonB"/>
</dbReference>
<keyword evidence="3 11" id="KW-1134">Transmembrane beta strand</keyword>
<organism evidence="15 16">
    <name type="scientific">Steroidobacter gossypii</name>
    <dbReference type="NCBI Taxonomy" id="2805490"/>
    <lineage>
        <taxon>Bacteria</taxon>
        <taxon>Pseudomonadati</taxon>
        <taxon>Pseudomonadota</taxon>
        <taxon>Gammaproteobacteria</taxon>
        <taxon>Steroidobacterales</taxon>
        <taxon>Steroidobacteraceae</taxon>
        <taxon>Steroidobacter</taxon>
    </lineage>
</organism>
<dbReference type="SMART" id="SM00965">
    <property type="entry name" value="STN"/>
    <property type="match status" value="1"/>
</dbReference>
<dbReference type="Gene3D" id="3.55.50.30">
    <property type="match status" value="1"/>
</dbReference>
<dbReference type="EMBL" id="JAEVLS010000002">
    <property type="protein sequence ID" value="MBM0104857.1"/>
    <property type="molecule type" value="Genomic_DNA"/>
</dbReference>
<keyword evidence="9 11" id="KW-0472">Membrane</keyword>
<comment type="subcellular location">
    <subcellularLocation>
        <location evidence="1 11">Cell outer membrane</location>
        <topology evidence="1 11">Multi-pass membrane protein</topology>
    </subcellularLocation>
</comment>
<evidence type="ECO:0000256" key="11">
    <source>
        <dbReference type="PROSITE-ProRule" id="PRU01360"/>
    </source>
</evidence>
<reference evidence="15 16" key="1">
    <citation type="journal article" date="2021" name="Int. J. Syst. Evol. Microbiol.">
        <title>Steroidobacter gossypii sp. nov., isolated from soil of cotton cropping field.</title>
        <authorList>
            <person name="Huang R."/>
            <person name="Yang S."/>
            <person name="Zhen C."/>
            <person name="Liu W."/>
        </authorList>
    </citation>
    <scope>NUCLEOTIDE SEQUENCE [LARGE SCALE GENOMIC DNA]</scope>
    <source>
        <strain evidence="15 16">S1-65</strain>
    </source>
</reference>
<evidence type="ECO:0000256" key="1">
    <source>
        <dbReference type="ARBA" id="ARBA00004571"/>
    </source>
</evidence>
<proteinExistence type="inferred from homology"/>
<evidence type="ECO:0000256" key="10">
    <source>
        <dbReference type="ARBA" id="ARBA00023237"/>
    </source>
</evidence>
<dbReference type="SUPFAM" id="SSF56935">
    <property type="entry name" value="Porins"/>
    <property type="match status" value="1"/>
</dbReference>
<keyword evidence="4" id="KW-0410">Iron transport</keyword>
<keyword evidence="13" id="KW-0732">Signal</keyword>